<evidence type="ECO:0000313" key="2">
    <source>
        <dbReference type="EMBL" id="OSX75395.1"/>
    </source>
</evidence>
<feature type="region of interest" description="Disordered" evidence="1">
    <location>
        <begin position="61"/>
        <end position="126"/>
    </location>
</feature>
<keyword evidence="3" id="KW-1185">Reference proteome</keyword>
<dbReference type="Proteomes" id="UP000218209">
    <property type="component" value="Unassembled WGS sequence"/>
</dbReference>
<feature type="compositionally biased region" description="Low complexity" evidence="1">
    <location>
        <begin position="224"/>
        <end position="246"/>
    </location>
</feature>
<reference evidence="2 3" key="1">
    <citation type="submission" date="2017-03" db="EMBL/GenBank/DDBJ databases">
        <title>WGS assembly of Porphyra umbilicalis.</title>
        <authorList>
            <person name="Brawley S.H."/>
            <person name="Blouin N.A."/>
            <person name="Ficko-Blean E."/>
            <person name="Wheeler G.L."/>
            <person name="Lohr M."/>
            <person name="Goodson H.V."/>
            <person name="Jenkins J.W."/>
            <person name="Blaby-Haas C.E."/>
            <person name="Helliwell K.E."/>
            <person name="Chan C."/>
            <person name="Marriage T."/>
            <person name="Bhattacharya D."/>
            <person name="Klein A.S."/>
            <person name="Badis Y."/>
            <person name="Brodie J."/>
            <person name="Cao Y."/>
            <person name="Collen J."/>
            <person name="Dittami S.M."/>
            <person name="Gachon C.M."/>
            <person name="Green B.R."/>
            <person name="Karpowicz S."/>
            <person name="Kim J.W."/>
            <person name="Kudahl U."/>
            <person name="Lin S."/>
            <person name="Michel G."/>
            <person name="Mittag M."/>
            <person name="Olson B.J."/>
            <person name="Pangilinan J."/>
            <person name="Peng Y."/>
            <person name="Qiu H."/>
            <person name="Shu S."/>
            <person name="Singer J.T."/>
            <person name="Smith A.G."/>
            <person name="Sprecher B.N."/>
            <person name="Wagner V."/>
            <person name="Wang W."/>
            <person name="Wang Z.-Y."/>
            <person name="Yan J."/>
            <person name="Yarish C."/>
            <person name="Zoeuner-Riek S."/>
            <person name="Zhuang Y."/>
            <person name="Zou Y."/>
            <person name="Lindquist E.A."/>
            <person name="Grimwood J."/>
            <person name="Barry K."/>
            <person name="Rokhsar D.S."/>
            <person name="Schmutz J."/>
            <person name="Stiller J.W."/>
            <person name="Grossman A.R."/>
            <person name="Prochnik S.E."/>
        </authorList>
    </citation>
    <scope>NUCLEOTIDE SEQUENCE [LARGE SCALE GENOMIC DNA]</scope>
    <source>
        <strain evidence="2">4086291</strain>
    </source>
</reference>
<dbReference type="EMBL" id="KV918905">
    <property type="protein sequence ID" value="OSX75395.1"/>
    <property type="molecule type" value="Genomic_DNA"/>
</dbReference>
<evidence type="ECO:0000256" key="1">
    <source>
        <dbReference type="SAM" id="MobiDB-lite"/>
    </source>
</evidence>
<feature type="region of interest" description="Disordered" evidence="1">
    <location>
        <begin position="163"/>
        <end position="247"/>
    </location>
</feature>
<feature type="compositionally biased region" description="Basic residues" evidence="1">
    <location>
        <begin position="25"/>
        <end position="43"/>
    </location>
</feature>
<proteinExistence type="predicted"/>
<feature type="compositionally biased region" description="Gly residues" evidence="1">
    <location>
        <begin position="298"/>
        <end position="308"/>
    </location>
</feature>
<gene>
    <name evidence="2" type="ORF">BU14_0238s0018</name>
</gene>
<evidence type="ECO:0000313" key="3">
    <source>
        <dbReference type="Proteomes" id="UP000218209"/>
    </source>
</evidence>
<feature type="compositionally biased region" description="Basic residues" evidence="1">
    <location>
        <begin position="97"/>
        <end position="117"/>
    </location>
</feature>
<dbReference type="AlphaFoldDB" id="A0A1X6P3Q4"/>
<feature type="region of interest" description="Disordered" evidence="1">
    <location>
        <begin position="23"/>
        <end position="43"/>
    </location>
</feature>
<sequence length="324" mass="35432">MPHRRPLWRWRSRGSYHLVAVGRPPRGHRLQPRRRAARARVGRPRLLDERQLQVGHVHQNVQATAASAAAAARERGRRRRTGRRGGAGGVAPATATRRQRREKRAQVRRKVGRREHPRRRDTGHDGWHCSQLRVVVVKVVLPTSVSYSLGSPYLLIYPQRHSCRRSDPAHAPPRPTGTGRAPNVHPPVARPPRPSRRRSSRSALTAPPRGALSACRGSARCDLPRTQSPGRPSGRPSPRRGASPSPTECRLAMMSARHVRPTLAFYPRMQGRIKSARLPKSAATTKSDIYGGAASRRGGNGQTGGGGAAPPRPAAEVDGEAKGV</sequence>
<accession>A0A1X6P3Q4</accession>
<protein>
    <submittedName>
        <fullName evidence="2">Uncharacterized protein</fullName>
    </submittedName>
</protein>
<name>A0A1X6P3Q4_PORUM</name>
<feature type="region of interest" description="Disordered" evidence="1">
    <location>
        <begin position="276"/>
        <end position="324"/>
    </location>
</feature>
<organism evidence="2 3">
    <name type="scientific">Porphyra umbilicalis</name>
    <name type="common">Purple laver</name>
    <name type="synonym">Red alga</name>
    <dbReference type="NCBI Taxonomy" id="2786"/>
    <lineage>
        <taxon>Eukaryota</taxon>
        <taxon>Rhodophyta</taxon>
        <taxon>Bangiophyceae</taxon>
        <taxon>Bangiales</taxon>
        <taxon>Bangiaceae</taxon>
        <taxon>Porphyra</taxon>
    </lineage>
</organism>